<sequence>MLICFDWIYPEAIRTLALKGAQIILHPANLVTPYCPDAMITRAIENRVFVVTADRIGKEKRNSKELKFIGKSQIITPKGEILVRVETEECVGFVDIDPNLALDKKFNQYNNLLEDRREDLYFK</sequence>
<dbReference type="SUPFAM" id="SSF56317">
    <property type="entry name" value="Carbon-nitrogen hydrolase"/>
    <property type="match status" value="1"/>
</dbReference>
<dbReference type="GO" id="GO:0016811">
    <property type="term" value="F:hydrolase activity, acting on carbon-nitrogen (but not peptide) bonds, in linear amides"/>
    <property type="evidence" value="ECO:0007669"/>
    <property type="project" value="TreeGrafter"/>
</dbReference>
<dbReference type="AlphaFoldDB" id="X1FAV8"/>
<protein>
    <recommendedName>
        <fullName evidence="2">CN hydrolase domain-containing protein</fullName>
    </recommendedName>
</protein>
<dbReference type="Pfam" id="PF00795">
    <property type="entry name" value="CN_hydrolase"/>
    <property type="match status" value="1"/>
</dbReference>
<proteinExistence type="predicted"/>
<name>X1FAV8_9ZZZZ</name>
<accession>X1FAV8</accession>
<dbReference type="InterPro" id="IPR003010">
    <property type="entry name" value="C-N_Hydrolase"/>
</dbReference>
<dbReference type="PANTHER" id="PTHR43674:SF2">
    <property type="entry name" value="BETA-UREIDOPROPIONASE"/>
    <property type="match status" value="1"/>
</dbReference>
<evidence type="ECO:0000313" key="3">
    <source>
        <dbReference type="EMBL" id="GAH17893.1"/>
    </source>
</evidence>
<evidence type="ECO:0000259" key="2">
    <source>
        <dbReference type="PROSITE" id="PS50263"/>
    </source>
</evidence>
<dbReference type="PROSITE" id="PS50263">
    <property type="entry name" value="CN_HYDROLASE"/>
    <property type="match status" value="1"/>
</dbReference>
<dbReference type="Gene3D" id="3.60.110.10">
    <property type="entry name" value="Carbon-nitrogen hydrolase"/>
    <property type="match status" value="1"/>
</dbReference>
<keyword evidence="1" id="KW-0378">Hydrolase</keyword>
<reference evidence="3" key="1">
    <citation type="journal article" date="2014" name="Front. Microbiol.">
        <title>High frequency of phylogenetically diverse reductive dehalogenase-homologous genes in deep subseafloor sedimentary metagenomes.</title>
        <authorList>
            <person name="Kawai M."/>
            <person name="Futagami T."/>
            <person name="Toyoda A."/>
            <person name="Takaki Y."/>
            <person name="Nishi S."/>
            <person name="Hori S."/>
            <person name="Arai W."/>
            <person name="Tsubouchi T."/>
            <person name="Morono Y."/>
            <person name="Uchiyama I."/>
            <person name="Ito T."/>
            <person name="Fujiyama A."/>
            <person name="Inagaki F."/>
            <person name="Takami H."/>
        </authorList>
    </citation>
    <scope>NUCLEOTIDE SEQUENCE</scope>
    <source>
        <strain evidence="3">Expedition CK06-06</strain>
    </source>
</reference>
<comment type="caution">
    <text evidence="3">The sequence shown here is derived from an EMBL/GenBank/DDBJ whole genome shotgun (WGS) entry which is preliminary data.</text>
</comment>
<organism evidence="3">
    <name type="scientific">marine sediment metagenome</name>
    <dbReference type="NCBI Taxonomy" id="412755"/>
    <lineage>
        <taxon>unclassified sequences</taxon>
        <taxon>metagenomes</taxon>
        <taxon>ecological metagenomes</taxon>
    </lineage>
</organism>
<evidence type="ECO:0000256" key="1">
    <source>
        <dbReference type="ARBA" id="ARBA00022801"/>
    </source>
</evidence>
<dbReference type="InterPro" id="IPR050345">
    <property type="entry name" value="Aliph_Amidase/BUP"/>
</dbReference>
<dbReference type="PANTHER" id="PTHR43674">
    <property type="entry name" value="NITRILASE C965.09-RELATED"/>
    <property type="match status" value="1"/>
</dbReference>
<gene>
    <name evidence="3" type="ORF">S01H4_53328</name>
</gene>
<feature type="domain" description="CN hydrolase" evidence="2">
    <location>
        <begin position="1"/>
        <end position="98"/>
    </location>
</feature>
<dbReference type="InterPro" id="IPR036526">
    <property type="entry name" value="C-N_Hydrolase_sf"/>
</dbReference>
<dbReference type="EMBL" id="BART01030571">
    <property type="protein sequence ID" value="GAH17893.1"/>
    <property type="molecule type" value="Genomic_DNA"/>
</dbReference>